<evidence type="ECO:0000313" key="1">
    <source>
        <dbReference type="EMBL" id="KKN14754.1"/>
    </source>
</evidence>
<dbReference type="GO" id="GO:0006260">
    <property type="term" value="P:DNA replication"/>
    <property type="evidence" value="ECO:0007669"/>
    <property type="project" value="InterPro"/>
</dbReference>
<reference evidence="1" key="1">
    <citation type="journal article" date="2015" name="Nature">
        <title>Complex archaea that bridge the gap between prokaryotes and eukaryotes.</title>
        <authorList>
            <person name="Spang A."/>
            <person name="Saw J.H."/>
            <person name="Jorgensen S.L."/>
            <person name="Zaremba-Niedzwiedzka K."/>
            <person name="Martijn J."/>
            <person name="Lind A.E."/>
            <person name="van Eijk R."/>
            <person name="Schleper C."/>
            <person name="Guy L."/>
            <person name="Ettema T.J."/>
        </authorList>
    </citation>
    <scope>NUCLEOTIDE SEQUENCE</scope>
</reference>
<protein>
    <recommendedName>
        <fullName evidence="2">Zinc finger CHC2-type domain-containing protein</fullName>
    </recommendedName>
</protein>
<dbReference type="GO" id="GO:0008270">
    <property type="term" value="F:zinc ion binding"/>
    <property type="evidence" value="ECO:0007669"/>
    <property type="project" value="InterPro"/>
</dbReference>
<evidence type="ECO:0008006" key="2">
    <source>
        <dbReference type="Google" id="ProtNLM"/>
    </source>
</evidence>
<dbReference type="GO" id="GO:0003677">
    <property type="term" value="F:DNA binding"/>
    <property type="evidence" value="ECO:0007669"/>
    <property type="project" value="InterPro"/>
</dbReference>
<comment type="caution">
    <text evidence="1">The sequence shown here is derived from an EMBL/GenBank/DDBJ whole genome shotgun (WGS) entry which is preliminary data.</text>
</comment>
<dbReference type="SUPFAM" id="SSF57783">
    <property type="entry name" value="Zinc beta-ribbon"/>
    <property type="match status" value="1"/>
</dbReference>
<dbReference type="InterPro" id="IPR036977">
    <property type="entry name" value="DNA_primase_Znf_CHC2"/>
</dbReference>
<dbReference type="AlphaFoldDB" id="A0A0F9N9U3"/>
<gene>
    <name evidence="1" type="ORF">LCGC14_0993070</name>
</gene>
<accession>A0A0F9N9U3</accession>
<dbReference type="EMBL" id="LAZR01003787">
    <property type="protein sequence ID" value="KKN14754.1"/>
    <property type="molecule type" value="Genomic_DNA"/>
</dbReference>
<sequence length="130" mass="14327">MSYNGLQRAFANYVNQDLQERMAAVKADMDILSVADLLDVSYPDHQLGQEVRFTCPVHGDGTEGHPTGMLYIDEGLWKCFDCGGGGTMFDLPISFGKAKTFPESLQWLEAHCGIATPRVESRKHSGGYPL</sequence>
<name>A0A0F9N9U3_9ZZZZ</name>
<dbReference type="Gene3D" id="3.90.580.10">
    <property type="entry name" value="Zinc finger, CHC2-type domain"/>
    <property type="match status" value="1"/>
</dbReference>
<proteinExistence type="predicted"/>
<organism evidence="1">
    <name type="scientific">marine sediment metagenome</name>
    <dbReference type="NCBI Taxonomy" id="412755"/>
    <lineage>
        <taxon>unclassified sequences</taxon>
        <taxon>metagenomes</taxon>
        <taxon>ecological metagenomes</taxon>
    </lineage>
</organism>